<organism evidence="3">
    <name type="scientific">Cuerna arida</name>
    <dbReference type="NCBI Taxonomy" id="1464854"/>
    <lineage>
        <taxon>Eukaryota</taxon>
        <taxon>Metazoa</taxon>
        <taxon>Ecdysozoa</taxon>
        <taxon>Arthropoda</taxon>
        <taxon>Hexapoda</taxon>
        <taxon>Insecta</taxon>
        <taxon>Pterygota</taxon>
        <taxon>Neoptera</taxon>
        <taxon>Paraneoptera</taxon>
        <taxon>Hemiptera</taxon>
        <taxon>Auchenorrhyncha</taxon>
        <taxon>Membracoidea</taxon>
        <taxon>Cicadellidae</taxon>
        <taxon>Cicadellinae</taxon>
        <taxon>Proconiini</taxon>
        <taxon>Cuerna</taxon>
    </lineage>
</organism>
<dbReference type="AlphaFoldDB" id="A0A1B6GUU9"/>
<name>A0A1B6GUU9_9HEMI</name>
<gene>
    <name evidence="3" type="ORF">g.15528</name>
</gene>
<evidence type="ECO:0000256" key="2">
    <source>
        <dbReference type="SAM" id="SignalP"/>
    </source>
</evidence>
<proteinExistence type="predicted"/>
<feature type="chain" id="PRO_5008583839" description="WAP domain-containing protein" evidence="2">
    <location>
        <begin position="23"/>
        <end position="158"/>
    </location>
</feature>
<feature type="signal peptide" evidence="2">
    <location>
        <begin position="1"/>
        <end position="22"/>
    </location>
</feature>
<reference evidence="3" key="1">
    <citation type="submission" date="2015-11" db="EMBL/GenBank/DDBJ databases">
        <title>De novo transcriptome assembly of four potential Pierce s Disease insect vectors from Arizona vineyards.</title>
        <authorList>
            <person name="Tassone E.E."/>
        </authorList>
    </citation>
    <scope>NUCLEOTIDE SEQUENCE</scope>
</reference>
<evidence type="ECO:0008006" key="4">
    <source>
        <dbReference type="Google" id="ProtNLM"/>
    </source>
</evidence>
<evidence type="ECO:0000256" key="1">
    <source>
        <dbReference type="SAM" id="MobiDB-lite"/>
    </source>
</evidence>
<evidence type="ECO:0000313" key="3">
    <source>
        <dbReference type="EMBL" id="JAS66187.1"/>
    </source>
</evidence>
<dbReference type="EMBL" id="GECZ01003582">
    <property type="protein sequence ID" value="JAS66187.1"/>
    <property type="molecule type" value="Transcribed_RNA"/>
</dbReference>
<feature type="compositionally biased region" description="Polar residues" evidence="1">
    <location>
        <begin position="63"/>
        <end position="80"/>
    </location>
</feature>
<keyword evidence="2" id="KW-0732">Signal</keyword>
<sequence>MSVAALVGFLVFITWQFSNVYSCRPDNASCLFDFECCRGGCSLSLTGGGSLFACDAANTTAGSTHTQDSTAEHSTSSTMIPSAPPPSTTHRLTSPTSYTTQSIGVFLTNPTLCTTQSNDYSTMPPIETTPPTPSTLSTTEKNDDYDDYYDYSIFYDFL</sequence>
<feature type="region of interest" description="Disordered" evidence="1">
    <location>
        <begin position="63"/>
        <end position="94"/>
    </location>
</feature>
<accession>A0A1B6GUU9</accession>
<protein>
    <recommendedName>
        <fullName evidence="4">WAP domain-containing protein</fullName>
    </recommendedName>
</protein>
<feature type="region of interest" description="Disordered" evidence="1">
    <location>
        <begin position="118"/>
        <end position="141"/>
    </location>
</feature>